<keyword evidence="1" id="KW-0472">Membrane</keyword>
<evidence type="ECO:0000313" key="4">
    <source>
        <dbReference type="Proteomes" id="UP001519273"/>
    </source>
</evidence>
<dbReference type="Proteomes" id="UP001519273">
    <property type="component" value="Unassembled WGS sequence"/>
</dbReference>
<keyword evidence="1" id="KW-0812">Transmembrane</keyword>
<dbReference type="EMBL" id="JAGGKP010000001">
    <property type="protein sequence ID" value="MBP1935891.1"/>
    <property type="molecule type" value="Genomic_DNA"/>
</dbReference>
<dbReference type="RefSeq" id="WP_209845546.1">
    <property type="nucleotide sequence ID" value="NZ_CBCRVE010000001.1"/>
</dbReference>
<sequence>MNNQAVVHSYKSIVHNRFLSSTVAKIFILTMILIVTCTGMVSAFAASDRTDSMPLDTIVVHSGDTLWGIAEKYKPAGSDTRIYIEGIKNKNDLNGSQIEVGDVLVLPRFK</sequence>
<evidence type="ECO:0000313" key="3">
    <source>
        <dbReference type="EMBL" id="MBP1935891.1"/>
    </source>
</evidence>
<feature type="domain" description="LysM" evidence="2">
    <location>
        <begin position="56"/>
        <end position="106"/>
    </location>
</feature>
<dbReference type="PROSITE" id="PS51782">
    <property type="entry name" value="LYSM"/>
    <property type="match status" value="1"/>
</dbReference>
<name>A0ABS4H074_9BACL</name>
<protein>
    <recommendedName>
        <fullName evidence="2">LysM domain-containing protein</fullName>
    </recommendedName>
</protein>
<evidence type="ECO:0000256" key="1">
    <source>
        <dbReference type="SAM" id="Phobius"/>
    </source>
</evidence>
<keyword evidence="4" id="KW-1185">Reference proteome</keyword>
<keyword evidence="1" id="KW-1133">Transmembrane helix</keyword>
<dbReference type="SUPFAM" id="SSF54106">
    <property type="entry name" value="LysM domain"/>
    <property type="match status" value="1"/>
</dbReference>
<organism evidence="3 4">
    <name type="scientific">Paenibacillus sediminis</name>
    <dbReference type="NCBI Taxonomy" id="664909"/>
    <lineage>
        <taxon>Bacteria</taxon>
        <taxon>Bacillati</taxon>
        <taxon>Bacillota</taxon>
        <taxon>Bacilli</taxon>
        <taxon>Bacillales</taxon>
        <taxon>Paenibacillaceae</taxon>
        <taxon>Paenibacillus</taxon>
    </lineage>
</organism>
<dbReference type="Pfam" id="PF01476">
    <property type="entry name" value="LysM"/>
    <property type="match status" value="1"/>
</dbReference>
<gene>
    <name evidence="3" type="ORF">J2Z20_000752</name>
</gene>
<dbReference type="Gene3D" id="3.10.350.10">
    <property type="entry name" value="LysM domain"/>
    <property type="match status" value="1"/>
</dbReference>
<comment type="caution">
    <text evidence="3">The sequence shown here is derived from an EMBL/GenBank/DDBJ whole genome shotgun (WGS) entry which is preliminary data.</text>
</comment>
<proteinExistence type="predicted"/>
<dbReference type="InterPro" id="IPR036779">
    <property type="entry name" value="LysM_dom_sf"/>
</dbReference>
<dbReference type="CDD" id="cd00118">
    <property type="entry name" value="LysM"/>
    <property type="match status" value="1"/>
</dbReference>
<dbReference type="SMART" id="SM00257">
    <property type="entry name" value="LysM"/>
    <property type="match status" value="1"/>
</dbReference>
<dbReference type="InterPro" id="IPR018392">
    <property type="entry name" value="LysM"/>
</dbReference>
<evidence type="ECO:0000259" key="2">
    <source>
        <dbReference type="PROSITE" id="PS51782"/>
    </source>
</evidence>
<feature type="transmembrane region" description="Helical" evidence="1">
    <location>
        <begin position="26"/>
        <end position="46"/>
    </location>
</feature>
<accession>A0ABS4H074</accession>
<reference evidence="3 4" key="1">
    <citation type="submission" date="2021-03" db="EMBL/GenBank/DDBJ databases">
        <title>Genomic Encyclopedia of Type Strains, Phase IV (KMG-IV): sequencing the most valuable type-strain genomes for metagenomic binning, comparative biology and taxonomic classification.</title>
        <authorList>
            <person name="Goeker M."/>
        </authorList>
    </citation>
    <scope>NUCLEOTIDE SEQUENCE [LARGE SCALE GENOMIC DNA]</scope>
    <source>
        <strain evidence="3 4">DSM 23491</strain>
    </source>
</reference>